<dbReference type="SUPFAM" id="SSF52058">
    <property type="entry name" value="L domain-like"/>
    <property type="match status" value="1"/>
</dbReference>
<dbReference type="AlphaFoldDB" id="A0A9P0JCK8"/>
<dbReference type="Gene3D" id="3.80.10.10">
    <property type="entry name" value="Ribonuclease Inhibitor"/>
    <property type="match status" value="1"/>
</dbReference>
<evidence type="ECO:0000256" key="1">
    <source>
        <dbReference type="ARBA" id="ARBA00022729"/>
    </source>
</evidence>
<dbReference type="PANTHER" id="PTHR24373:SF275">
    <property type="entry name" value="TIR DOMAIN-CONTAINING PROTEIN"/>
    <property type="match status" value="1"/>
</dbReference>
<organism evidence="3 4">
    <name type="scientific">Chironomus riparius</name>
    <dbReference type="NCBI Taxonomy" id="315576"/>
    <lineage>
        <taxon>Eukaryota</taxon>
        <taxon>Metazoa</taxon>
        <taxon>Ecdysozoa</taxon>
        <taxon>Arthropoda</taxon>
        <taxon>Hexapoda</taxon>
        <taxon>Insecta</taxon>
        <taxon>Pterygota</taxon>
        <taxon>Neoptera</taxon>
        <taxon>Endopterygota</taxon>
        <taxon>Diptera</taxon>
        <taxon>Nematocera</taxon>
        <taxon>Chironomoidea</taxon>
        <taxon>Chironomidae</taxon>
        <taxon>Chironominae</taxon>
        <taxon>Chironomus</taxon>
    </lineage>
</organism>
<reference evidence="3" key="2">
    <citation type="submission" date="2022-10" db="EMBL/GenBank/DDBJ databases">
        <authorList>
            <consortium name="ENA_rothamsted_submissions"/>
            <consortium name="culmorum"/>
            <person name="King R."/>
        </authorList>
    </citation>
    <scope>NUCLEOTIDE SEQUENCE</scope>
</reference>
<feature type="signal peptide" evidence="2">
    <location>
        <begin position="1"/>
        <end position="20"/>
    </location>
</feature>
<keyword evidence="4" id="KW-1185">Reference proteome</keyword>
<accession>A0A9P0JCK8</accession>
<reference evidence="3" key="1">
    <citation type="submission" date="2022-01" db="EMBL/GenBank/DDBJ databases">
        <authorList>
            <person name="King R."/>
        </authorList>
    </citation>
    <scope>NUCLEOTIDE SEQUENCE</scope>
</reference>
<name>A0A9P0JCK8_9DIPT</name>
<protein>
    <submittedName>
        <fullName evidence="3">Uncharacterized protein</fullName>
    </submittedName>
</protein>
<dbReference type="InterPro" id="IPR050328">
    <property type="entry name" value="Dev_Immune_Receptor"/>
</dbReference>
<dbReference type="InterPro" id="IPR032675">
    <property type="entry name" value="LRR_dom_sf"/>
</dbReference>
<evidence type="ECO:0000313" key="3">
    <source>
        <dbReference type="EMBL" id="CAH1734272.1"/>
    </source>
</evidence>
<dbReference type="PANTHER" id="PTHR24373">
    <property type="entry name" value="SLIT RELATED LEUCINE-RICH REPEAT NEURONAL PROTEIN"/>
    <property type="match status" value="1"/>
</dbReference>
<dbReference type="InterPro" id="IPR001611">
    <property type="entry name" value="Leu-rich_rpt"/>
</dbReference>
<dbReference type="EMBL" id="OU895880">
    <property type="protein sequence ID" value="CAH1734272.1"/>
    <property type="molecule type" value="Genomic_DNA"/>
</dbReference>
<proteinExistence type="predicted"/>
<sequence length="375" mass="43560">MFKAVFLILNSILLLHSTSAIVIDCAFNSKTGYAIIGQVYQCEVQNNLSLLSRDVLVIESATGTHASLKTNDDVISLQIFDKGVQFVPRGLDKVFKNLRSIYIHLSKIQEVRQADLKSLPNLIYFQIRDSELRFIEDGIFDFNPNLEVVWLINNKIFHFDTNVFKNLNKISWLGLTSNVCMNTMVQGNVVEAKALIDSVKVKCFDSEFYEFKENLKKLEIEEENLKLENLKNWSEKFENLENYFKNSRFSNLNYFKHKFEHLKRKLPTLLIIFLSQLEHNLQNSQSCSAVDEKLSSMPQNFAQLAHNLVNIDEKLTKLTFNFDNFKDQVEDVKNIPAIMSKRLHKFEIDQKAIKSKIYSIDEKINKIIEILQVET</sequence>
<evidence type="ECO:0000313" key="4">
    <source>
        <dbReference type="Proteomes" id="UP001153620"/>
    </source>
</evidence>
<gene>
    <name evidence="3" type="ORF">CHIRRI_LOCUS13586</name>
</gene>
<keyword evidence="1 2" id="KW-0732">Signal</keyword>
<feature type="chain" id="PRO_5040361238" evidence="2">
    <location>
        <begin position="21"/>
        <end position="375"/>
    </location>
</feature>
<dbReference type="Pfam" id="PF13855">
    <property type="entry name" value="LRR_8"/>
    <property type="match status" value="1"/>
</dbReference>
<dbReference type="Proteomes" id="UP001153620">
    <property type="component" value="Chromosome 4"/>
</dbReference>
<evidence type="ECO:0000256" key="2">
    <source>
        <dbReference type="SAM" id="SignalP"/>
    </source>
</evidence>